<feature type="non-terminal residue" evidence="1">
    <location>
        <position position="1"/>
    </location>
</feature>
<proteinExistence type="predicted"/>
<evidence type="ECO:0000313" key="2">
    <source>
        <dbReference type="Proteomes" id="UP000799424"/>
    </source>
</evidence>
<protein>
    <submittedName>
        <fullName evidence="1">Uncharacterized protein</fullName>
    </submittedName>
</protein>
<dbReference type="EMBL" id="MU006231">
    <property type="protein sequence ID" value="KAF2823974.1"/>
    <property type="molecule type" value="Genomic_DNA"/>
</dbReference>
<name>A0A6A6ZU47_9PLEO</name>
<reference evidence="1" key="1">
    <citation type="journal article" date="2020" name="Stud. Mycol.">
        <title>101 Dothideomycetes genomes: a test case for predicting lifestyles and emergence of pathogens.</title>
        <authorList>
            <person name="Haridas S."/>
            <person name="Albert R."/>
            <person name="Binder M."/>
            <person name="Bloem J."/>
            <person name="Labutti K."/>
            <person name="Salamov A."/>
            <person name="Andreopoulos B."/>
            <person name="Baker S."/>
            <person name="Barry K."/>
            <person name="Bills G."/>
            <person name="Bluhm B."/>
            <person name="Cannon C."/>
            <person name="Castanera R."/>
            <person name="Culley D."/>
            <person name="Daum C."/>
            <person name="Ezra D."/>
            <person name="Gonzalez J."/>
            <person name="Henrissat B."/>
            <person name="Kuo A."/>
            <person name="Liang C."/>
            <person name="Lipzen A."/>
            <person name="Lutzoni F."/>
            <person name="Magnuson J."/>
            <person name="Mondo S."/>
            <person name="Nolan M."/>
            <person name="Ohm R."/>
            <person name="Pangilinan J."/>
            <person name="Park H.-J."/>
            <person name="Ramirez L."/>
            <person name="Alfaro M."/>
            <person name="Sun H."/>
            <person name="Tritt A."/>
            <person name="Yoshinaga Y."/>
            <person name="Zwiers L.-H."/>
            <person name="Turgeon B."/>
            <person name="Goodwin S."/>
            <person name="Spatafora J."/>
            <person name="Crous P."/>
            <person name="Grigoriev I."/>
        </authorList>
    </citation>
    <scope>NUCLEOTIDE SEQUENCE</scope>
    <source>
        <strain evidence="1">CBS 113818</strain>
    </source>
</reference>
<accession>A0A6A6ZU47</accession>
<sequence>FLDLPKAVRVKVYESLPHRTVRNEFVKTKKGKTVSSFAFVVSSVPIAILATCRTIHGESKPIAQNKIDHLLNRDASDVLYPRIKVDFESLAALCSGFGPFKAIRTYFHHLRENLTQRNDLEGTRSLFEA</sequence>
<feature type="non-terminal residue" evidence="1">
    <location>
        <position position="129"/>
    </location>
</feature>
<dbReference type="Proteomes" id="UP000799424">
    <property type="component" value="Unassembled WGS sequence"/>
</dbReference>
<organism evidence="1 2">
    <name type="scientific">Ophiobolus disseminans</name>
    <dbReference type="NCBI Taxonomy" id="1469910"/>
    <lineage>
        <taxon>Eukaryota</taxon>
        <taxon>Fungi</taxon>
        <taxon>Dikarya</taxon>
        <taxon>Ascomycota</taxon>
        <taxon>Pezizomycotina</taxon>
        <taxon>Dothideomycetes</taxon>
        <taxon>Pleosporomycetidae</taxon>
        <taxon>Pleosporales</taxon>
        <taxon>Pleosporineae</taxon>
        <taxon>Phaeosphaeriaceae</taxon>
        <taxon>Ophiobolus</taxon>
    </lineage>
</organism>
<evidence type="ECO:0000313" key="1">
    <source>
        <dbReference type="EMBL" id="KAF2823974.1"/>
    </source>
</evidence>
<keyword evidence="2" id="KW-1185">Reference proteome</keyword>
<dbReference type="OrthoDB" id="5314997at2759"/>
<dbReference type="AlphaFoldDB" id="A0A6A6ZU47"/>
<gene>
    <name evidence="1" type="ORF">CC86DRAFT_250664</name>
</gene>